<dbReference type="Proteomes" id="UP000001660">
    <property type="component" value="Chromosome"/>
</dbReference>
<organism evidence="1 2">
    <name type="scientific">Nitrospira defluvii</name>
    <dbReference type="NCBI Taxonomy" id="330214"/>
    <lineage>
        <taxon>Bacteria</taxon>
        <taxon>Pseudomonadati</taxon>
        <taxon>Nitrospirota</taxon>
        <taxon>Nitrospiria</taxon>
        <taxon>Nitrospirales</taxon>
        <taxon>Nitrospiraceae</taxon>
        <taxon>Nitrospira</taxon>
    </lineage>
</organism>
<gene>
    <name evidence="1" type="ORF">NIDE0078</name>
</gene>
<dbReference type="EMBL" id="FP929003">
    <property type="protein sequence ID" value="CBK39864.1"/>
    <property type="molecule type" value="Genomic_DNA"/>
</dbReference>
<reference evidence="1 2" key="1">
    <citation type="journal article" date="2010" name="Proc. Natl. Acad. Sci. U.S.A.">
        <title>A Nitrospira metagenome illuminates the physiology and evolution of globally important nitrite-oxidizing bacteria.</title>
        <authorList>
            <person name="Lucker S."/>
            <person name="Wagner M."/>
            <person name="Maixner F."/>
            <person name="Pelletier E."/>
            <person name="Koch H."/>
            <person name="Vacherie B."/>
            <person name="Rattei T."/>
            <person name="Sinninghe Damste J."/>
            <person name="Spieck E."/>
            <person name="Le Paslier D."/>
            <person name="Daims H."/>
        </authorList>
    </citation>
    <scope>NUCLEOTIDE SEQUENCE [LARGE SCALE GENOMIC DNA]</scope>
</reference>
<dbReference type="AlphaFoldDB" id="D8P9F5"/>
<dbReference type="HOGENOM" id="CLU_890359_0_0_0"/>
<name>D8P9F5_9BACT</name>
<sequence length="314" mass="35589">METPTMSLHLSFFAAIDMLPRIDTPVLATTFGRDWPQFLKRGWLTDEGHLTHVMAPFLDSECEVEVEADPDAGSYRYRSPQNGRAVVQPLSAIALCGIQIAPWLADLATLIGIEDRQRSSRQCRTPNHLWHLGELRIAGTHDFAPVFVARAWGRVPVSEMLSTLNDPFWPRGGIVLRHQRDSVELPRDHVMRGLHEFVRVDDGQNVFDASAFDRVLRGFVTPSGEPEPVEFLQGNRLKLPHFPESRELSAERAKIIKQMWSVDGRAAPEMSWAEVNRIVNTGYQSFDDAFGGKAEREDVIALVRRGKYRVRRNP</sequence>
<dbReference type="STRING" id="330214.NIDE0078"/>
<proteinExistence type="predicted"/>
<protein>
    <submittedName>
        <fullName evidence="1">Uncharacterized protein</fullName>
    </submittedName>
</protein>
<keyword evidence="2" id="KW-1185">Reference proteome</keyword>
<evidence type="ECO:0000313" key="1">
    <source>
        <dbReference type="EMBL" id="CBK39864.1"/>
    </source>
</evidence>
<accession>D8P9F5</accession>
<dbReference type="KEGG" id="nde:NIDE0078"/>
<dbReference type="OrthoDB" id="8910674at2"/>
<evidence type="ECO:0000313" key="2">
    <source>
        <dbReference type="Proteomes" id="UP000001660"/>
    </source>
</evidence>
<dbReference type="eggNOG" id="ENOG502ZB2E">
    <property type="taxonomic scope" value="Bacteria"/>
</dbReference>